<protein>
    <submittedName>
        <fullName evidence="1">SaV-like</fullName>
    </submittedName>
</protein>
<dbReference type="Pfam" id="PF11753">
    <property type="entry name" value="DUF3310"/>
    <property type="match status" value="1"/>
</dbReference>
<name>A0A6J5N484_9CAUD</name>
<gene>
    <name evidence="1" type="ORF">UFOVP602_26</name>
</gene>
<proteinExistence type="predicted"/>
<dbReference type="InterPro" id="IPR021739">
    <property type="entry name" value="SaV-like"/>
</dbReference>
<sequence length="166" mass="18821">MTSHDEHYRRMPIQPIEVMEQVASNAPDHVSGLRVAMACKYLLRAGTKDDWRKDLEKAANYLHRALHGVWPWDEPDIDAIKKALDNPTQKMCDAEHAIPAQDSGEALVGRECWMWDVQPRTARKATITRFGDIASTYPYQVGHTIYGHARPVELGHPDPGHPEYKG</sequence>
<accession>A0A6J5N484</accession>
<organism evidence="1">
    <name type="scientific">uncultured Caudovirales phage</name>
    <dbReference type="NCBI Taxonomy" id="2100421"/>
    <lineage>
        <taxon>Viruses</taxon>
        <taxon>Duplodnaviria</taxon>
        <taxon>Heunggongvirae</taxon>
        <taxon>Uroviricota</taxon>
        <taxon>Caudoviricetes</taxon>
        <taxon>Peduoviridae</taxon>
        <taxon>Maltschvirus</taxon>
        <taxon>Maltschvirus maltsch</taxon>
    </lineage>
</organism>
<evidence type="ECO:0000313" key="1">
    <source>
        <dbReference type="EMBL" id="CAB4152821.1"/>
    </source>
</evidence>
<dbReference type="EMBL" id="LR796591">
    <property type="protein sequence ID" value="CAB4152821.1"/>
    <property type="molecule type" value="Genomic_DNA"/>
</dbReference>
<reference evidence="1" key="1">
    <citation type="submission" date="2020-04" db="EMBL/GenBank/DDBJ databases">
        <authorList>
            <person name="Chiriac C."/>
            <person name="Salcher M."/>
            <person name="Ghai R."/>
            <person name="Kavagutti S V."/>
        </authorList>
    </citation>
    <scope>NUCLEOTIDE SEQUENCE</scope>
</reference>